<organism evidence="1 2">
    <name type="scientific">Klebsiella phage vB_KpnP_KpV74</name>
    <name type="common">Bacteriophage vB_KpnP_KpV74</name>
    <dbReference type="NCBI Taxonomy" id="1933773"/>
    <lineage>
        <taxon>Viruses</taxon>
        <taxon>Duplodnaviria</taxon>
        <taxon>Heunggongvirae</taxon>
        <taxon>Uroviricota</taxon>
        <taxon>Caudoviricetes</taxon>
        <taxon>Autographivirales</taxon>
        <taxon>Autoscriptoviridae</taxon>
        <taxon>Slopekvirinae</taxon>
        <taxon>Drulisvirus</taxon>
        <taxon>Drulisvirus KpV74</taxon>
    </lineage>
</organism>
<protein>
    <submittedName>
        <fullName evidence="1">Tail tubular protein B</fullName>
    </submittedName>
</protein>
<organismHost>
    <name type="scientific">Klebsiella pneumoniae</name>
    <dbReference type="NCBI Taxonomy" id="573"/>
</organismHost>
<keyword evidence="2" id="KW-1185">Reference proteome</keyword>
<proteinExistence type="predicted"/>
<accession>A0A1P8VW79</accession>
<evidence type="ECO:0000313" key="1">
    <source>
        <dbReference type="EMBL" id="APZ82756.1"/>
    </source>
</evidence>
<dbReference type="Proteomes" id="UP000226096">
    <property type="component" value="Segment"/>
</dbReference>
<dbReference type="EMBL" id="KY385423">
    <property type="protein sequence ID" value="APZ82756.1"/>
    <property type="molecule type" value="Genomic_DNA"/>
</dbReference>
<dbReference type="Pfam" id="PF25675">
    <property type="entry name" value="Phage_nozzle"/>
    <property type="match status" value="1"/>
</dbReference>
<evidence type="ECO:0000313" key="2">
    <source>
        <dbReference type="Proteomes" id="UP000226096"/>
    </source>
</evidence>
<gene>
    <name evidence="1" type="ORF">kpv74_44</name>
</gene>
<dbReference type="InterPro" id="IPR058003">
    <property type="entry name" value="Phage_gp12"/>
</dbReference>
<name>A0A1P8VW79_BPK74</name>
<reference evidence="1" key="1">
    <citation type="submission" date="2016-12" db="EMBL/GenBank/DDBJ databases">
        <title>Complete genome sequence of Klebsiella pneumoniae bacteriophage vB_KpnP_KpV74.</title>
        <authorList>
            <person name="Komisarova E.V."/>
            <person name="Krasilnikova V.M."/>
            <person name="Kislichkina A.A."/>
            <person name="Volozhantsev N.V."/>
        </authorList>
    </citation>
    <scope>NUCLEOTIDE SEQUENCE [LARGE SCALE GENOMIC DNA]</scope>
</reference>
<sequence length="793" mass="86392">MAQSLEGTIQSLLQGVSQQIPRERQPGQLGAQLNMLSDPVSGLRRRPPAEIVWESSIDNPGLDSLFTEYVERGTDGRHLLINTSNGNWWLLSKNGKTIVNSGNDPYFVTTVGQTSIQTASIAGLTYILNTEMAPSTTVDNTGRIDPSTTGFFYIKTVAFQKRWEITVSWTGGSASGYYNAPDASNGSSSAEWVSAPFVVNALINGDPNGSGIGADIIAAGGSISSFEGYMYISGLPNLVVSTSAGDTYALASGQSRVPQEQDLPAQLPPQADGAMCQVGTASSETAWYQFDYSTRTWSEVGAYGSITKITNMPRELAADDNIIARDWEGRLAGNDDNNQNPGFVENGYITGIAAFQGRLVLLSGSVVDMSASGLYQRFYRSTVTSLLDTDRISISSASAQDSVYRTAIQFNRDLVLFANSMQAVVPGSAVLTPTNASISITSTYECDSRVTPVMAGQTVIYPNKRNNSYAGILELIPSPYTSSQYATQDATVHLPRYIPGRVLQMQNSSVTNMAFVRMSGQRKNLLVYEFMWGGQDGGKVQAAWHQWTFPYNILGVQALEDEVFLYLQGPSPGNKLLILSMDPREGYNLGSEYTDAYSDLQTQVTVSAGVFTVPAVLRPVGWADTYKEDLILTYPANSPMGPTEVGLKDIAGTNQLSVVRGVPDGQYILGRRYNSTFTLTTPVLRDQNDKLVGSGHVRLLRLDVAVRNSGHFDVHVTDTPRDVDWSGELTGILMNSKELTLGQTLRMDLATITVPCRTNADTTEVTLYTKGSQELNVLDISYILRYNQRRRRI</sequence>